<comment type="subcellular location">
    <subcellularLocation>
        <location evidence="1 11">Cell membrane</location>
        <topology evidence="1 11">Multi-pass membrane protein</topology>
    </subcellularLocation>
</comment>
<gene>
    <name evidence="15" type="ORF">SAMN06309945_2545</name>
</gene>
<feature type="transmembrane region" description="Helical" evidence="11">
    <location>
        <begin position="252"/>
        <end position="275"/>
    </location>
</feature>
<evidence type="ECO:0000256" key="2">
    <source>
        <dbReference type="ARBA" id="ARBA00007069"/>
    </source>
</evidence>
<name>A0A1T5KWZ1_9MICO</name>
<feature type="domain" description="ABC transporter" evidence="13">
    <location>
        <begin position="339"/>
        <end position="573"/>
    </location>
</feature>
<dbReference type="InterPro" id="IPR011867">
    <property type="entry name" value="ModB_ABC"/>
</dbReference>
<evidence type="ECO:0000256" key="8">
    <source>
        <dbReference type="ARBA" id="ARBA00022840"/>
    </source>
</evidence>
<evidence type="ECO:0000256" key="3">
    <source>
        <dbReference type="ARBA" id="ARBA00022448"/>
    </source>
</evidence>
<dbReference type="SUPFAM" id="SSF50331">
    <property type="entry name" value="MOP-like"/>
    <property type="match status" value="1"/>
</dbReference>
<keyword evidence="7" id="KW-0547">Nucleotide-binding</keyword>
<dbReference type="InterPro" id="IPR027417">
    <property type="entry name" value="P-loop_NTPase"/>
</dbReference>
<accession>A0A1T5KWZ1</accession>
<dbReference type="Gene3D" id="1.10.3720.10">
    <property type="entry name" value="MetI-like"/>
    <property type="match status" value="1"/>
</dbReference>
<dbReference type="EMBL" id="FUZP01000003">
    <property type="protein sequence ID" value="SKC67718.1"/>
    <property type="molecule type" value="Genomic_DNA"/>
</dbReference>
<dbReference type="InterPro" id="IPR006469">
    <property type="entry name" value="NifC_ABC_porter"/>
</dbReference>
<evidence type="ECO:0000256" key="7">
    <source>
        <dbReference type="ARBA" id="ARBA00022741"/>
    </source>
</evidence>
<dbReference type="PANTHER" id="PTHR30183:SF3">
    <property type="entry name" value="MOLYBDENUM TRANSPORT SYSTEM PERMEASE PROTEIN MODB"/>
    <property type="match status" value="1"/>
</dbReference>
<dbReference type="Pfam" id="PF00528">
    <property type="entry name" value="BPD_transp_1"/>
    <property type="match status" value="1"/>
</dbReference>
<dbReference type="GO" id="GO:0005886">
    <property type="term" value="C:plasma membrane"/>
    <property type="evidence" value="ECO:0007669"/>
    <property type="project" value="UniProtKB-SubCell"/>
</dbReference>
<evidence type="ECO:0000256" key="1">
    <source>
        <dbReference type="ARBA" id="ARBA00004651"/>
    </source>
</evidence>
<organism evidence="15 16">
    <name type="scientific">Okibacterium fritillariae</name>
    <dbReference type="NCBI Taxonomy" id="123320"/>
    <lineage>
        <taxon>Bacteria</taxon>
        <taxon>Bacillati</taxon>
        <taxon>Actinomycetota</taxon>
        <taxon>Actinomycetes</taxon>
        <taxon>Micrococcales</taxon>
        <taxon>Microbacteriaceae</taxon>
        <taxon>Okibacterium</taxon>
    </lineage>
</organism>
<dbReference type="PROSITE" id="PS50928">
    <property type="entry name" value="ABC_TM1"/>
    <property type="match status" value="1"/>
</dbReference>
<feature type="transmembrane region" description="Helical" evidence="11">
    <location>
        <begin position="71"/>
        <end position="95"/>
    </location>
</feature>
<evidence type="ECO:0000313" key="16">
    <source>
        <dbReference type="Proteomes" id="UP000190857"/>
    </source>
</evidence>
<dbReference type="GO" id="GO:0016887">
    <property type="term" value="F:ATP hydrolysis activity"/>
    <property type="evidence" value="ECO:0007669"/>
    <property type="project" value="InterPro"/>
</dbReference>
<feature type="region of interest" description="Disordered" evidence="12">
    <location>
        <begin position="600"/>
        <end position="620"/>
    </location>
</feature>
<keyword evidence="5" id="KW-0500">Molybdenum</keyword>
<keyword evidence="3 11" id="KW-0813">Transport</keyword>
<reference evidence="15 16" key="1">
    <citation type="submission" date="2017-02" db="EMBL/GenBank/DDBJ databases">
        <authorList>
            <person name="Peterson S.W."/>
        </authorList>
    </citation>
    <scope>NUCLEOTIDE SEQUENCE [LARGE SCALE GENOMIC DNA]</scope>
    <source>
        <strain evidence="15 16">VKM Ac-2059</strain>
    </source>
</reference>
<dbReference type="OrthoDB" id="9774448at2"/>
<protein>
    <submittedName>
        <fullName evidence="15">Molybdate transport system permease protein</fullName>
    </submittedName>
</protein>
<evidence type="ECO:0000259" key="13">
    <source>
        <dbReference type="PROSITE" id="PS50893"/>
    </source>
</evidence>
<evidence type="ECO:0000256" key="10">
    <source>
        <dbReference type="ARBA" id="ARBA00023136"/>
    </source>
</evidence>
<keyword evidence="4" id="KW-1003">Cell membrane</keyword>
<proteinExistence type="inferred from homology"/>
<keyword evidence="9 11" id="KW-1133">Transmembrane helix</keyword>
<dbReference type="GO" id="GO:0015098">
    <property type="term" value="F:molybdate ion transmembrane transporter activity"/>
    <property type="evidence" value="ECO:0007669"/>
    <property type="project" value="InterPro"/>
</dbReference>
<dbReference type="InterPro" id="IPR008995">
    <property type="entry name" value="Mo/tungstate-bd_C_term_dom"/>
</dbReference>
<keyword evidence="10 11" id="KW-0472">Membrane</keyword>
<evidence type="ECO:0000256" key="12">
    <source>
        <dbReference type="SAM" id="MobiDB-lite"/>
    </source>
</evidence>
<dbReference type="InterPro" id="IPR003439">
    <property type="entry name" value="ABC_transporter-like_ATP-bd"/>
</dbReference>
<dbReference type="SUPFAM" id="SSF52540">
    <property type="entry name" value="P-loop containing nucleoside triphosphate hydrolases"/>
    <property type="match status" value="1"/>
</dbReference>
<keyword evidence="8" id="KW-0067">ATP-binding</keyword>
<dbReference type="NCBIfam" id="TIGR01581">
    <property type="entry name" value="Mo_ABC_porter"/>
    <property type="match status" value="1"/>
</dbReference>
<evidence type="ECO:0000256" key="11">
    <source>
        <dbReference type="RuleBase" id="RU363032"/>
    </source>
</evidence>
<dbReference type="InterPro" id="IPR017871">
    <property type="entry name" value="ABC_transporter-like_CS"/>
</dbReference>
<dbReference type="STRING" id="123320.SAMN06309945_2545"/>
<dbReference type="InterPro" id="IPR035906">
    <property type="entry name" value="MetI-like_sf"/>
</dbReference>
<comment type="similarity">
    <text evidence="2">Belongs to the binding-protein-dependent transport system permease family. CysTW subfamily.</text>
</comment>
<dbReference type="SMART" id="SM00382">
    <property type="entry name" value="AAA"/>
    <property type="match status" value="1"/>
</dbReference>
<feature type="transmembrane region" description="Helical" evidence="11">
    <location>
        <begin position="28"/>
        <end position="51"/>
    </location>
</feature>
<dbReference type="GO" id="GO:0005524">
    <property type="term" value="F:ATP binding"/>
    <property type="evidence" value="ECO:0007669"/>
    <property type="project" value="UniProtKB-KW"/>
</dbReference>
<evidence type="ECO:0000256" key="4">
    <source>
        <dbReference type="ARBA" id="ARBA00022475"/>
    </source>
</evidence>
<dbReference type="InterPro" id="IPR000515">
    <property type="entry name" value="MetI-like"/>
</dbReference>
<dbReference type="Pfam" id="PF00005">
    <property type="entry name" value="ABC_tran"/>
    <property type="match status" value="1"/>
</dbReference>
<keyword evidence="16" id="KW-1185">Reference proteome</keyword>
<dbReference type="Proteomes" id="UP000190857">
    <property type="component" value="Unassembled WGS sequence"/>
</dbReference>
<dbReference type="SUPFAM" id="SSF161098">
    <property type="entry name" value="MetI-like"/>
    <property type="match status" value="1"/>
</dbReference>
<dbReference type="CDD" id="cd06261">
    <property type="entry name" value="TM_PBP2"/>
    <property type="match status" value="1"/>
</dbReference>
<evidence type="ECO:0000256" key="5">
    <source>
        <dbReference type="ARBA" id="ARBA00022505"/>
    </source>
</evidence>
<feature type="transmembrane region" description="Helical" evidence="11">
    <location>
        <begin position="146"/>
        <end position="172"/>
    </location>
</feature>
<dbReference type="PANTHER" id="PTHR30183">
    <property type="entry name" value="MOLYBDENUM TRANSPORT SYSTEM PERMEASE PROTEIN MODB"/>
    <property type="match status" value="1"/>
</dbReference>
<dbReference type="PROSITE" id="PS00211">
    <property type="entry name" value="ABC_TRANSPORTER_1"/>
    <property type="match status" value="1"/>
</dbReference>
<evidence type="ECO:0000259" key="14">
    <source>
        <dbReference type="PROSITE" id="PS50928"/>
    </source>
</evidence>
<feature type="region of interest" description="Disordered" evidence="12">
    <location>
        <begin position="700"/>
        <end position="719"/>
    </location>
</feature>
<evidence type="ECO:0000256" key="6">
    <source>
        <dbReference type="ARBA" id="ARBA00022692"/>
    </source>
</evidence>
<evidence type="ECO:0000313" key="15">
    <source>
        <dbReference type="EMBL" id="SKC67718.1"/>
    </source>
</evidence>
<sequence>MSGPRDRRAAGANVGGGAPVHGVGVPRWLLVVAAVGGLFVVVPLVAMIARVNGGEFIPLVTSESSLQALGLSLRTSLTATALCLVFGVPLAIVLARTRFPGQRVVRALVLLPLVLPPVVAGIALLYTFGRRGLIGQLLSSWGIDIAFSTTAVVLAQTFVALPFLVLSLEGALRTFGGRYETVAATLGAGPTTTFLRVTLPLLLPAVVSGAVLSFARALGEFGATLTFAGSLAGATRTLPLEIYLQRETDPDAAVALSLVLVLVAVLIVVASQWLAGLQPGARRAKLAGRPKDDPESNDGRAAGGDSPSLRGRRHTTAGRADAIGVGVPSDEDADAVPQPRRADVGIDTAFRHDARDVEVSFEVRAGETVAVLGPNGSGKSTALGVIVGVLAPDAGSRIHSSRALVDHGVNVPPHRRGVALLAQDALLFPHLSALENVAFGPRSAGASRHVARETALRWLERVDAASLAARMPATLSGGQAQRVAIARALATDPDVLLLDEPMSALDVRVASDLRRLLRTVLADRTTILVTHDVVDALTLADRALVMNRGRVVEQGSPRDLIERPRTPFMAQLAGLNFFEGERRGDVLHTDDGLRIPLPPCERAEPAVVPDSHRETSDATEPAAARWVAVIPPASVGLDRRGEIVDTILDVEPHGDTVRVRTALVFADVPLRLWASLDVDAGDRVTFSLPTHHLVAFSAPRTRTDAPTTDGTGPTTPGVF</sequence>
<evidence type="ECO:0000256" key="9">
    <source>
        <dbReference type="ARBA" id="ARBA00022989"/>
    </source>
</evidence>
<dbReference type="InterPro" id="IPR003593">
    <property type="entry name" value="AAA+_ATPase"/>
</dbReference>
<dbReference type="Gene3D" id="3.40.50.300">
    <property type="entry name" value="P-loop containing nucleotide triphosphate hydrolases"/>
    <property type="match status" value="1"/>
</dbReference>
<feature type="region of interest" description="Disordered" evidence="12">
    <location>
        <begin position="283"/>
        <end position="337"/>
    </location>
</feature>
<dbReference type="AlphaFoldDB" id="A0A1T5KWZ1"/>
<keyword evidence="6 11" id="KW-0812">Transmembrane</keyword>
<dbReference type="PROSITE" id="PS50893">
    <property type="entry name" value="ABC_TRANSPORTER_2"/>
    <property type="match status" value="1"/>
</dbReference>
<dbReference type="NCBIfam" id="TIGR02141">
    <property type="entry name" value="modB_ABC"/>
    <property type="match status" value="1"/>
</dbReference>
<feature type="domain" description="ABC transmembrane type-1" evidence="14">
    <location>
        <begin position="69"/>
        <end position="271"/>
    </location>
</feature>
<feature type="transmembrane region" description="Helical" evidence="11">
    <location>
        <begin position="107"/>
        <end position="126"/>
    </location>
</feature>
<feature type="compositionally biased region" description="Basic and acidic residues" evidence="12">
    <location>
        <begin position="289"/>
        <end position="298"/>
    </location>
</feature>